<dbReference type="Proteomes" id="UP001281761">
    <property type="component" value="Unassembled WGS sequence"/>
</dbReference>
<name>A0ABQ9Y850_9EUKA</name>
<accession>A0ABQ9Y850</accession>
<feature type="transmembrane region" description="Helical" evidence="1">
    <location>
        <begin position="154"/>
        <end position="173"/>
    </location>
</feature>
<sequence length="174" mass="19252">MDVDGLTVEDVKLPQPIIFTTPTETTPPFSSLTNVFAHIIQSDQRYAFIYLHFDREVRGSYDFVVEERGKDVTFTVAVDSPATETETDEFVVVGDDRILTHDTTYTIKSILTTPGSESIPVLMSDAITFHIPQSSYVPPAGDEKKTLSAEMKKLLSWLIPLIASVCVALIAIIV</sequence>
<evidence type="ECO:0000313" key="2">
    <source>
        <dbReference type="EMBL" id="KAK2959864.1"/>
    </source>
</evidence>
<comment type="caution">
    <text evidence="2">The sequence shown here is derived from an EMBL/GenBank/DDBJ whole genome shotgun (WGS) entry which is preliminary data.</text>
</comment>
<keyword evidence="3" id="KW-1185">Reference proteome</keyword>
<evidence type="ECO:0000313" key="3">
    <source>
        <dbReference type="Proteomes" id="UP001281761"/>
    </source>
</evidence>
<keyword evidence="1" id="KW-1133">Transmembrane helix</keyword>
<protein>
    <submittedName>
        <fullName evidence="2">Uncharacterized protein</fullName>
    </submittedName>
</protein>
<reference evidence="2 3" key="1">
    <citation type="journal article" date="2022" name="bioRxiv">
        <title>Genomics of Preaxostyla Flagellates Illuminates Evolutionary Transitions and the Path Towards Mitochondrial Loss.</title>
        <authorList>
            <person name="Novak L.V.F."/>
            <person name="Treitli S.C."/>
            <person name="Pyrih J."/>
            <person name="Halakuc P."/>
            <person name="Pipaliya S.V."/>
            <person name="Vacek V."/>
            <person name="Brzon O."/>
            <person name="Soukal P."/>
            <person name="Eme L."/>
            <person name="Dacks J.B."/>
            <person name="Karnkowska A."/>
            <person name="Elias M."/>
            <person name="Hampl V."/>
        </authorList>
    </citation>
    <scope>NUCLEOTIDE SEQUENCE [LARGE SCALE GENOMIC DNA]</scope>
    <source>
        <strain evidence="2">NAU3</strain>
        <tissue evidence="2">Gut</tissue>
    </source>
</reference>
<dbReference type="EMBL" id="JARBJD010000026">
    <property type="protein sequence ID" value="KAK2959864.1"/>
    <property type="molecule type" value="Genomic_DNA"/>
</dbReference>
<evidence type="ECO:0000256" key="1">
    <source>
        <dbReference type="SAM" id="Phobius"/>
    </source>
</evidence>
<keyword evidence="1" id="KW-0812">Transmembrane</keyword>
<gene>
    <name evidence="2" type="ORF">BLNAU_5061</name>
</gene>
<proteinExistence type="predicted"/>
<organism evidence="2 3">
    <name type="scientific">Blattamonas nauphoetae</name>
    <dbReference type="NCBI Taxonomy" id="2049346"/>
    <lineage>
        <taxon>Eukaryota</taxon>
        <taxon>Metamonada</taxon>
        <taxon>Preaxostyla</taxon>
        <taxon>Oxymonadida</taxon>
        <taxon>Blattamonas</taxon>
    </lineage>
</organism>
<keyword evidence="1" id="KW-0472">Membrane</keyword>